<proteinExistence type="predicted"/>
<evidence type="ECO:0000259" key="3">
    <source>
        <dbReference type="Pfam" id="PF07687"/>
    </source>
</evidence>
<dbReference type="SUPFAM" id="SSF53187">
    <property type="entry name" value="Zn-dependent exopeptidases"/>
    <property type="match status" value="1"/>
</dbReference>
<feature type="binding site" evidence="2">
    <location>
        <position position="164"/>
    </location>
    <ligand>
        <name>Mn(2+)</name>
        <dbReference type="ChEBI" id="CHEBI:29035"/>
        <label>2</label>
    </ligand>
</feature>
<accession>A0A9D1Q499</accession>
<gene>
    <name evidence="4" type="ORF">H9889_02615</name>
</gene>
<feature type="binding site" evidence="2">
    <location>
        <position position="195"/>
    </location>
    <ligand>
        <name>Mn(2+)</name>
        <dbReference type="ChEBI" id="CHEBI:29035"/>
        <label>2</label>
    </ligand>
</feature>
<feature type="domain" description="Peptidase M20 dimerisation" evidence="3">
    <location>
        <begin position="218"/>
        <end position="315"/>
    </location>
</feature>
<evidence type="ECO:0000313" key="4">
    <source>
        <dbReference type="EMBL" id="HIW06203.1"/>
    </source>
</evidence>
<dbReference type="NCBIfam" id="TIGR01891">
    <property type="entry name" value="amidohydrolases"/>
    <property type="match status" value="1"/>
</dbReference>
<protein>
    <submittedName>
        <fullName evidence="4">Amidohydrolase</fullName>
    </submittedName>
</protein>
<feature type="binding site" evidence="2">
    <location>
        <position position="396"/>
    </location>
    <ligand>
        <name>Mn(2+)</name>
        <dbReference type="ChEBI" id="CHEBI:29035"/>
        <label>2</label>
    </ligand>
</feature>
<evidence type="ECO:0000313" key="5">
    <source>
        <dbReference type="Proteomes" id="UP000823934"/>
    </source>
</evidence>
<evidence type="ECO:0000256" key="2">
    <source>
        <dbReference type="PIRSR" id="PIRSR005962-1"/>
    </source>
</evidence>
<dbReference type="InterPro" id="IPR002933">
    <property type="entry name" value="Peptidase_M20"/>
</dbReference>
<keyword evidence="1" id="KW-0378">Hydrolase</keyword>
<dbReference type="Gene3D" id="3.30.70.360">
    <property type="match status" value="1"/>
</dbReference>
<comment type="caution">
    <text evidence="4">The sequence shown here is derived from an EMBL/GenBank/DDBJ whole genome shotgun (WGS) entry which is preliminary data.</text>
</comment>
<organism evidence="4 5">
    <name type="scientific">Candidatus Ignatzschineria merdigallinarum</name>
    <dbReference type="NCBI Taxonomy" id="2838621"/>
    <lineage>
        <taxon>Bacteria</taxon>
        <taxon>Pseudomonadati</taxon>
        <taxon>Pseudomonadota</taxon>
        <taxon>Gammaproteobacteria</taxon>
        <taxon>Cardiobacteriales</taxon>
        <taxon>Ignatzschineriaceae</taxon>
        <taxon>Ignatzschineria</taxon>
    </lineage>
</organism>
<comment type="cofactor">
    <cofactor evidence="2">
        <name>Mn(2+)</name>
        <dbReference type="ChEBI" id="CHEBI:29035"/>
    </cofactor>
    <text evidence="2">The Mn(2+) ion enhances activity.</text>
</comment>
<dbReference type="GO" id="GO:0046872">
    <property type="term" value="F:metal ion binding"/>
    <property type="evidence" value="ECO:0007669"/>
    <property type="project" value="UniProtKB-KW"/>
</dbReference>
<sequence>MMGNIVNAETIMEEKNINERALSLADGMETQVIEWRRHLHQNPELPYQEYETAKYIVAALEKMGGYEIETGIAKTGVKAVLVGGKPGPVVALRADMDGLPVKEQNDLPFKSLATGVWDGKETAIMHACGHDTHVAMLLGAAEVFSQMQDELQGTIVLIFQPAEEQGPGTPLSGANQMMVENILDNPKVDVVMGQHIGGSYPSGSIIYRPGSFMASGDGFKIEFEGKGGHGSSPWSANSPLLAAAETTIALNNIVSQRTDPQDGTIVVTVGALNSGNKMNILPGTATIEGTIRSLSKRNQAIAHQNLQRYSENIADNHGVKVNVELSTGYEVLMNDPIVTKTIAPALDIATKGIGAIESLPLMGSEDFGAYGNNGTPIVYWWLNASPYADRAGAANHSPEFMIDEDVLIVGVRALVGSALSYMEANTSQD</sequence>
<dbReference type="PANTHER" id="PTHR11014">
    <property type="entry name" value="PEPTIDASE M20 FAMILY MEMBER"/>
    <property type="match status" value="1"/>
</dbReference>
<name>A0A9D1Q499_9GAMM</name>
<dbReference type="Pfam" id="PF01546">
    <property type="entry name" value="Peptidase_M20"/>
    <property type="match status" value="1"/>
</dbReference>
<dbReference type="AlphaFoldDB" id="A0A9D1Q499"/>
<dbReference type="EMBL" id="DXHP01000060">
    <property type="protein sequence ID" value="HIW06203.1"/>
    <property type="molecule type" value="Genomic_DNA"/>
</dbReference>
<evidence type="ECO:0000256" key="1">
    <source>
        <dbReference type="ARBA" id="ARBA00022801"/>
    </source>
</evidence>
<feature type="binding site" evidence="2">
    <location>
        <position position="130"/>
    </location>
    <ligand>
        <name>Mn(2+)</name>
        <dbReference type="ChEBI" id="CHEBI:29035"/>
        <label>2</label>
    </ligand>
</feature>
<dbReference type="PIRSF" id="PIRSF005962">
    <property type="entry name" value="Pept_M20D_amidohydro"/>
    <property type="match status" value="1"/>
</dbReference>
<dbReference type="Gene3D" id="3.40.630.10">
    <property type="entry name" value="Zn peptidases"/>
    <property type="match status" value="1"/>
</dbReference>
<dbReference type="GO" id="GO:0016787">
    <property type="term" value="F:hydrolase activity"/>
    <property type="evidence" value="ECO:0007669"/>
    <property type="project" value="UniProtKB-KW"/>
</dbReference>
<dbReference type="Pfam" id="PF07687">
    <property type="entry name" value="M20_dimer"/>
    <property type="match status" value="1"/>
</dbReference>
<dbReference type="SUPFAM" id="SSF55031">
    <property type="entry name" value="Bacterial exopeptidase dimerisation domain"/>
    <property type="match status" value="1"/>
</dbReference>
<feature type="binding site" evidence="2">
    <location>
        <position position="128"/>
    </location>
    <ligand>
        <name>Mn(2+)</name>
        <dbReference type="ChEBI" id="CHEBI:29035"/>
        <label>2</label>
    </ligand>
</feature>
<dbReference type="PANTHER" id="PTHR11014:SF63">
    <property type="entry name" value="METALLOPEPTIDASE, PUTATIVE (AFU_ORTHOLOGUE AFUA_6G09600)-RELATED"/>
    <property type="match status" value="1"/>
</dbReference>
<dbReference type="Proteomes" id="UP000823934">
    <property type="component" value="Unassembled WGS sequence"/>
</dbReference>
<dbReference type="InterPro" id="IPR017439">
    <property type="entry name" value="Amidohydrolase"/>
</dbReference>
<keyword evidence="2" id="KW-0464">Manganese</keyword>
<dbReference type="InterPro" id="IPR036264">
    <property type="entry name" value="Bact_exopeptidase_dim_dom"/>
</dbReference>
<keyword evidence="2" id="KW-0479">Metal-binding</keyword>
<reference evidence="4" key="1">
    <citation type="journal article" date="2021" name="PeerJ">
        <title>Extensive microbial diversity within the chicken gut microbiome revealed by metagenomics and culture.</title>
        <authorList>
            <person name="Gilroy R."/>
            <person name="Ravi A."/>
            <person name="Getino M."/>
            <person name="Pursley I."/>
            <person name="Horton D.L."/>
            <person name="Alikhan N.F."/>
            <person name="Baker D."/>
            <person name="Gharbi K."/>
            <person name="Hall N."/>
            <person name="Watson M."/>
            <person name="Adriaenssens E.M."/>
            <person name="Foster-Nyarko E."/>
            <person name="Jarju S."/>
            <person name="Secka A."/>
            <person name="Antonio M."/>
            <person name="Oren A."/>
            <person name="Chaudhuri R.R."/>
            <person name="La Ragione R."/>
            <person name="Hildebrand F."/>
            <person name="Pallen M.J."/>
        </authorList>
    </citation>
    <scope>NUCLEOTIDE SEQUENCE</scope>
    <source>
        <strain evidence="4">CHK160-9182</strain>
    </source>
</reference>
<reference evidence="4" key="2">
    <citation type="submission" date="2021-04" db="EMBL/GenBank/DDBJ databases">
        <authorList>
            <person name="Gilroy R."/>
        </authorList>
    </citation>
    <scope>NUCLEOTIDE SEQUENCE</scope>
    <source>
        <strain evidence="4">CHK160-9182</strain>
    </source>
</reference>
<dbReference type="InterPro" id="IPR011650">
    <property type="entry name" value="Peptidase_M20_dimer"/>
</dbReference>